<comment type="caution">
    <text evidence="1">The sequence shown here is derived from an EMBL/GenBank/DDBJ whole genome shotgun (WGS) entry which is preliminary data.</text>
</comment>
<accession>A0A820DC26</accession>
<proteinExistence type="predicted"/>
<evidence type="ECO:0000313" key="2">
    <source>
        <dbReference type="Proteomes" id="UP000663836"/>
    </source>
</evidence>
<name>A0A820DC26_9BILA</name>
<dbReference type="EMBL" id="CAJOBD010018578">
    <property type="protein sequence ID" value="CAF4229756.1"/>
    <property type="molecule type" value="Genomic_DNA"/>
</dbReference>
<dbReference type="AlphaFoldDB" id="A0A820DC26"/>
<feature type="non-terminal residue" evidence="1">
    <location>
        <position position="33"/>
    </location>
</feature>
<reference evidence="1" key="1">
    <citation type="submission" date="2021-02" db="EMBL/GenBank/DDBJ databases">
        <authorList>
            <person name="Nowell W R."/>
        </authorList>
    </citation>
    <scope>NUCLEOTIDE SEQUENCE</scope>
</reference>
<gene>
    <name evidence="1" type="ORF">JBS370_LOCUS37821</name>
</gene>
<evidence type="ECO:0000313" key="1">
    <source>
        <dbReference type="EMBL" id="CAF4229756.1"/>
    </source>
</evidence>
<protein>
    <submittedName>
        <fullName evidence="1">Uncharacterized protein</fullName>
    </submittedName>
</protein>
<organism evidence="1 2">
    <name type="scientific">Rotaria sordida</name>
    <dbReference type="NCBI Taxonomy" id="392033"/>
    <lineage>
        <taxon>Eukaryota</taxon>
        <taxon>Metazoa</taxon>
        <taxon>Spiralia</taxon>
        <taxon>Gnathifera</taxon>
        <taxon>Rotifera</taxon>
        <taxon>Eurotatoria</taxon>
        <taxon>Bdelloidea</taxon>
        <taxon>Philodinida</taxon>
        <taxon>Philodinidae</taxon>
        <taxon>Rotaria</taxon>
    </lineage>
</organism>
<dbReference type="Proteomes" id="UP000663836">
    <property type="component" value="Unassembled WGS sequence"/>
</dbReference>
<sequence length="33" mass="3681">MKIFGVSTDWLAKRSNLLRQSTYSCSSSADISK</sequence>